<dbReference type="AlphaFoldDB" id="A0A5C4MCI5"/>
<dbReference type="InterPro" id="IPR013099">
    <property type="entry name" value="K_chnl_dom"/>
</dbReference>
<feature type="transmembrane region" description="Helical" evidence="1">
    <location>
        <begin position="190"/>
        <end position="209"/>
    </location>
</feature>
<feature type="transmembrane region" description="Helical" evidence="1">
    <location>
        <begin position="115"/>
        <end position="139"/>
    </location>
</feature>
<dbReference type="Pfam" id="PF07885">
    <property type="entry name" value="Ion_trans_2"/>
    <property type="match status" value="1"/>
</dbReference>
<dbReference type="OrthoDB" id="9799090at2"/>
<feature type="transmembrane region" description="Helical" evidence="1">
    <location>
        <begin position="85"/>
        <end position="108"/>
    </location>
</feature>
<keyword evidence="1" id="KW-1133">Transmembrane helix</keyword>
<keyword evidence="1" id="KW-0812">Transmembrane</keyword>
<feature type="transmembrane region" description="Helical" evidence="1">
    <location>
        <begin position="34"/>
        <end position="51"/>
    </location>
</feature>
<organism evidence="3 5">
    <name type="scientific">Mumia zhuanghuii</name>
    <dbReference type="NCBI Taxonomy" id="2585211"/>
    <lineage>
        <taxon>Bacteria</taxon>
        <taxon>Bacillati</taxon>
        <taxon>Actinomycetota</taxon>
        <taxon>Actinomycetes</taxon>
        <taxon>Propionibacteriales</taxon>
        <taxon>Nocardioidaceae</taxon>
        <taxon>Mumia</taxon>
    </lineage>
</organism>
<dbReference type="Gene3D" id="1.10.287.70">
    <property type="match status" value="1"/>
</dbReference>
<dbReference type="Proteomes" id="UP000306740">
    <property type="component" value="Unassembled WGS sequence"/>
</dbReference>
<evidence type="ECO:0000256" key="1">
    <source>
        <dbReference type="SAM" id="Phobius"/>
    </source>
</evidence>
<keyword evidence="1" id="KW-0472">Membrane</keyword>
<evidence type="ECO:0000313" key="4">
    <source>
        <dbReference type="EMBL" id="TNC37954.1"/>
    </source>
</evidence>
<protein>
    <submittedName>
        <fullName evidence="3">Two pore domain potassium channel family protein</fullName>
    </submittedName>
</protein>
<reference evidence="3 5" key="1">
    <citation type="submission" date="2019-05" db="EMBL/GenBank/DDBJ databases">
        <title>Mumia sp. nov., isolated from the intestinal contents of plateau pika (Ochotona curzoniae) in the Qinghai-Tibet plateau of China.</title>
        <authorList>
            <person name="Tian Z."/>
        </authorList>
    </citation>
    <scope>NUCLEOTIDE SEQUENCE [LARGE SCALE GENOMIC DNA]</scope>
    <source>
        <strain evidence="5">527</strain>
        <strain evidence="3">Z527</strain>
    </source>
</reference>
<evidence type="ECO:0000313" key="3">
    <source>
        <dbReference type="EMBL" id="TNC30211.1"/>
    </source>
</evidence>
<dbReference type="EMBL" id="VDFR01000222">
    <property type="protein sequence ID" value="TNC30211.1"/>
    <property type="molecule type" value="Genomic_DNA"/>
</dbReference>
<dbReference type="EMBL" id="VDFR01000124">
    <property type="protein sequence ID" value="TNC37954.1"/>
    <property type="molecule type" value="Genomic_DNA"/>
</dbReference>
<feature type="transmembrane region" description="Helical" evidence="1">
    <location>
        <begin position="12"/>
        <end position="28"/>
    </location>
</feature>
<feature type="domain" description="Potassium channel" evidence="2">
    <location>
        <begin position="137"/>
        <end position="204"/>
    </location>
</feature>
<evidence type="ECO:0000259" key="2">
    <source>
        <dbReference type="Pfam" id="PF07885"/>
    </source>
</evidence>
<dbReference type="SUPFAM" id="SSF81324">
    <property type="entry name" value="Voltage-gated potassium channels"/>
    <property type="match status" value="1"/>
</dbReference>
<keyword evidence="3" id="KW-0813">Transport</keyword>
<proteinExistence type="predicted"/>
<feature type="transmembrane region" description="Helical" evidence="1">
    <location>
        <begin position="58"/>
        <end position="79"/>
    </location>
</feature>
<accession>A0A5C4MCI5</accession>
<evidence type="ECO:0000313" key="5">
    <source>
        <dbReference type="Proteomes" id="UP000306740"/>
    </source>
</evidence>
<comment type="caution">
    <text evidence="3">The sequence shown here is derived from an EMBL/GenBank/DDBJ whole genome shotgun (WGS) entry which is preliminary data.</text>
</comment>
<dbReference type="RefSeq" id="WP_139106752.1">
    <property type="nucleotide sequence ID" value="NZ_VDFR01000124.1"/>
</dbReference>
<name>A0A5C4MCI5_9ACTN</name>
<keyword evidence="3" id="KW-0406">Ion transport</keyword>
<keyword evidence="3" id="KW-0407">Ion channel</keyword>
<gene>
    <name evidence="4" type="ORF">FHE65_24685</name>
    <name evidence="3" type="ORF">FHE65_32990</name>
</gene>
<sequence>MDDHRTPQRDRYGISLILLAFVVLLVPVDNPLLRPLVAGLLGAVLVFAQRTSGARRSVIVVSAALVVVGVLASAVAQVGEDRHATMAYSVIVVVLCLATIATIGAHLVRDPSLDVHIVLGVIVVYLLLGFAFSGAYAFMGAWDGVFFAQTADVQNGVDYFYFSFVTITTTGFGDLTPVTDTGKMLAAFEALIGQVYLVTVVALAVAGVTNRRRAA</sequence>
<dbReference type="GO" id="GO:0034220">
    <property type="term" value="P:monoatomic ion transmembrane transport"/>
    <property type="evidence" value="ECO:0007669"/>
    <property type="project" value="UniProtKB-KW"/>
</dbReference>